<proteinExistence type="predicted"/>
<dbReference type="RefSeq" id="WP_191006352.1">
    <property type="nucleotide sequence ID" value="NZ_JACXAD010000021.1"/>
</dbReference>
<accession>A0A927GKJ5</accession>
<evidence type="ECO:0000313" key="3">
    <source>
        <dbReference type="Proteomes" id="UP000612233"/>
    </source>
</evidence>
<reference evidence="2" key="1">
    <citation type="submission" date="2020-09" db="EMBL/GenBank/DDBJ databases">
        <authorList>
            <person name="Kim M.K."/>
        </authorList>
    </citation>
    <scope>NUCLEOTIDE SEQUENCE</scope>
    <source>
        <strain evidence="2">BT664</strain>
    </source>
</reference>
<sequence>MLLGIIPLVMVGLYMGWNWRRTGYLHFSSIAEINLLHYNAAGVVRQVSGPAAEEKWVAAVLREANAQGNFAARQQVIQARAGALLWAHPWLYVRQHVQGMIALFLDPGRFDLSQFLGLASPAGGGFLAQTRSGGLLRALGSLPLGLMAVLTVLLLANALRLGLAVRGFLLLGQGSSVPRYGRWIAGGLLLYVALLTGPLGAARFLVPVWPLLLGLALAGLPRRDVLNVRCEEDGANG</sequence>
<organism evidence="2 3">
    <name type="scientific">Hymenobacter montanus</name>
    <dbReference type="NCBI Taxonomy" id="2771359"/>
    <lineage>
        <taxon>Bacteria</taxon>
        <taxon>Pseudomonadati</taxon>
        <taxon>Bacteroidota</taxon>
        <taxon>Cytophagia</taxon>
        <taxon>Cytophagales</taxon>
        <taxon>Hymenobacteraceae</taxon>
        <taxon>Hymenobacter</taxon>
    </lineage>
</organism>
<evidence type="ECO:0000256" key="1">
    <source>
        <dbReference type="SAM" id="Phobius"/>
    </source>
</evidence>
<name>A0A927GKJ5_9BACT</name>
<keyword evidence="1" id="KW-1133">Transmembrane helix</keyword>
<protein>
    <recommendedName>
        <fullName evidence="4">DUF4400 domain-containing protein</fullName>
    </recommendedName>
</protein>
<comment type="caution">
    <text evidence="2">The sequence shown here is derived from an EMBL/GenBank/DDBJ whole genome shotgun (WGS) entry which is preliminary data.</text>
</comment>
<feature type="transmembrane region" description="Helical" evidence="1">
    <location>
        <begin position="180"/>
        <end position="198"/>
    </location>
</feature>
<evidence type="ECO:0000313" key="2">
    <source>
        <dbReference type="EMBL" id="MBD2769540.1"/>
    </source>
</evidence>
<dbReference type="EMBL" id="JACXAD010000021">
    <property type="protein sequence ID" value="MBD2769540.1"/>
    <property type="molecule type" value="Genomic_DNA"/>
</dbReference>
<gene>
    <name evidence="2" type="ORF">IC235_16755</name>
</gene>
<keyword evidence="3" id="KW-1185">Reference proteome</keyword>
<dbReference type="Proteomes" id="UP000612233">
    <property type="component" value="Unassembled WGS sequence"/>
</dbReference>
<feature type="transmembrane region" description="Helical" evidence="1">
    <location>
        <begin position="138"/>
        <end position="159"/>
    </location>
</feature>
<keyword evidence="1" id="KW-0472">Membrane</keyword>
<evidence type="ECO:0008006" key="4">
    <source>
        <dbReference type="Google" id="ProtNLM"/>
    </source>
</evidence>
<dbReference type="AlphaFoldDB" id="A0A927GKJ5"/>
<keyword evidence="1" id="KW-0812">Transmembrane</keyword>